<evidence type="ECO:0000256" key="1">
    <source>
        <dbReference type="SAM" id="SignalP"/>
    </source>
</evidence>
<evidence type="ECO:0000313" key="3">
    <source>
        <dbReference type="Proteomes" id="UP001239019"/>
    </source>
</evidence>
<evidence type="ECO:0000313" key="2">
    <source>
        <dbReference type="EMBL" id="MDQ2069006.1"/>
    </source>
</evidence>
<feature type="chain" id="PRO_5045999402" evidence="1">
    <location>
        <begin position="31"/>
        <end position="198"/>
    </location>
</feature>
<dbReference type="Gene3D" id="2.60.120.260">
    <property type="entry name" value="Galactose-binding domain-like"/>
    <property type="match status" value="1"/>
</dbReference>
<accession>A0ABU0W4U6</accession>
<organism evidence="2 3">
    <name type="scientific">Natronospira bacteriovora</name>
    <dbReference type="NCBI Taxonomy" id="3069753"/>
    <lineage>
        <taxon>Bacteria</taxon>
        <taxon>Pseudomonadati</taxon>
        <taxon>Pseudomonadota</taxon>
        <taxon>Gammaproteobacteria</taxon>
        <taxon>Natronospirales</taxon>
        <taxon>Natronospiraceae</taxon>
        <taxon>Natronospira</taxon>
    </lineage>
</organism>
<keyword evidence="1" id="KW-0732">Signal</keyword>
<reference evidence="2 3" key="1">
    <citation type="submission" date="2023-08" db="EMBL/GenBank/DDBJ databases">
        <title>Whole-genome sequencing of halo(alkali)philic microorganisms from hypersaline lakes.</title>
        <authorList>
            <person name="Sorokin D.Y."/>
            <person name="Abbas B."/>
            <person name="Merkel A.Y."/>
        </authorList>
    </citation>
    <scope>NUCLEOTIDE SEQUENCE [LARGE SCALE GENOMIC DNA]</scope>
    <source>
        <strain evidence="2 3">AB-CW4</strain>
    </source>
</reference>
<dbReference type="RefSeq" id="WP_306727501.1">
    <property type="nucleotide sequence ID" value="NZ_JAVDDT010000002.1"/>
</dbReference>
<sequence length="198" mass="21574">MNMNEAKHTGFSAFLFVVLTAGICSATAQAGSEFDLPEGWVPVGDSREAYHLEISEEAGREGRGLRIRSLDSEGGRFGGVAQLIAADDYAGERVRLSGYVRAMSVSGWAGLWLRVDGQNGNQVLAFDNMNNRPIRGDREWDRYEVVVDVSEEAGRVVFGALLSGGGEIHVDAMELEVVDESVPLTRGLPPRQPRNMSF</sequence>
<comment type="caution">
    <text evidence="2">The sequence shown here is derived from an EMBL/GenBank/DDBJ whole genome shotgun (WGS) entry which is preliminary data.</text>
</comment>
<dbReference type="Proteomes" id="UP001239019">
    <property type="component" value="Unassembled WGS sequence"/>
</dbReference>
<keyword evidence="3" id="KW-1185">Reference proteome</keyword>
<protein>
    <submittedName>
        <fullName evidence="2">Uncharacterized protein</fullName>
    </submittedName>
</protein>
<proteinExistence type="predicted"/>
<dbReference type="EMBL" id="JAVDDT010000002">
    <property type="protein sequence ID" value="MDQ2069006.1"/>
    <property type="molecule type" value="Genomic_DNA"/>
</dbReference>
<feature type="signal peptide" evidence="1">
    <location>
        <begin position="1"/>
        <end position="30"/>
    </location>
</feature>
<name>A0ABU0W4U6_9GAMM</name>
<gene>
    <name evidence="2" type="ORF">RBH19_03870</name>
</gene>